<keyword evidence="2" id="KW-0812">Transmembrane</keyword>
<sequence length="489" mass="55123">MSDDKFEKELKDAVNEAVERKESEKPEEDDLIFVDEESVKDKSKMADVNIPEDKNIKRKKTRRRTSDSMEIQKDKAIDFSKKYIHIIGIVALVVVVAIAAIVVAVRAHRGSDGAPAVTESSANGYEVNAHEDINELVDNYFKAYASGDVDTLMKYAYPVTDLEKEYIEIYSEYVEDFENITCYTKNGNAEGDYAVSVYTEVKFKDVKTPAPGLYFFYVRTDDNGDVYIDNTYSQYNRTYQELEQDPEITAFIGSYESGSDAADLLSQTQENYNEALEKDGGLKKMVETTIPDALADWSEKVSGESEQKEEQDQKQEEAQQKEEQQKAEQQKQEETQKEQQKDDSTDKEKTTTKKVKETVYATDNINIRQKPSTNAATVGSAMKGAELTRTAVRSDGWSQVKTGNVTGYVKTEFISKEKPAVTSSLMPGDTIYLKDTVNVRESMSENSSRIGVAYAGETLTIVQVYDQGWTRVNWNGQVGYVRTDVLQAM</sequence>
<dbReference type="PROSITE" id="PS51781">
    <property type="entry name" value="SH3B"/>
    <property type="match status" value="1"/>
</dbReference>
<evidence type="ECO:0000313" key="5">
    <source>
        <dbReference type="Proteomes" id="UP000824024"/>
    </source>
</evidence>
<accession>A0A9D2D3D7</accession>
<dbReference type="EMBL" id="DXCH01000209">
    <property type="protein sequence ID" value="HIZ07759.1"/>
    <property type="molecule type" value="Genomic_DNA"/>
</dbReference>
<feature type="compositionally biased region" description="Basic and acidic residues" evidence="1">
    <location>
        <begin position="1"/>
        <end position="24"/>
    </location>
</feature>
<dbReference type="PANTHER" id="PTHR34408">
    <property type="entry name" value="FAMILY PROTEIN, PUTATIVE-RELATED"/>
    <property type="match status" value="1"/>
</dbReference>
<dbReference type="SMART" id="SM00287">
    <property type="entry name" value="SH3b"/>
    <property type="match status" value="2"/>
</dbReference>
<feature type="region of interest" description="Disordered" evidence="1">
    <location>
        <begin position="1"/>
        <end position="32"/>
    </location>
</feature>
<proteinExistence type="predicted"/>
<dbReference type="InterPro" id="IPR003646">
    <property type="entry name" value="SH3-like_bac-type"/>
</dbReference>
<feature type="transmembrane region" description="Helical" evidence="2">
    <location>
        <begin position="83"/>
        <end position="105"/>
    </location>
</feature>
<dbReference type="InterPro" id="IPR052354">
    <property type="entry name" value="Cell_Wall_Dynamics_Protein"/>
</dbReference>
<feature type="region of interest" description="Disordered" evidence="1">
    <location>
        <begin position="299"/>
        <end position="352"/>
    </location>
</feature>
<organism evidence="4 5">
    <name type="scientific">Candidatus Eubacterium avistercoris</name>
    <dbReference type="NCBI Taxonomy" id="2838567"/>
    <lineage>
        <taxon>Bacteria</taxon>
        <taxon>Bacillati</taxon>
        <taxon>Bacillota</taxon>
        <taxon>Clostridia</taxon>
        <taxon>Eubacteriales</taxon>
        <taxon>Eubacteriaceae</taxon>
        <taxon>Eubacterium</taxon>
    </lineage>
</organism>
<keyword evidence="2" id="KW-1133">Transmembrane helix</keyword>
<gene>
    <name evidence="4" type="ORF">IAA08_07485</name>
</gene>
<protein>
    <submittedName>
        <fullName evidence="4">SH3 domain-containing protein</fullName>
    </submittedName>
</protein>
<evidence type="ECO:0000313" key="4">
    <source>
        <dbReference type="EMBL" id="HIZ07759.1"/>
    </source>
</evidence>
<evidence type="ECO:0000259" key="3">
    <source>
        <dbReference type="PROSITE" id="PS51781"/>
    </source>
</evidence>
<evidence type="ECO:0000256" key="2">
    <source>
        <dbReference type="SAM" id="Phobius"/>
    </source>
</evidence>
<reference evidence="4" key="2">
    <citation type="submission" date="2021-04" db="EMBL/GenBank/DDBJ databases">
        <authorList>
            <person name="Gilroy R."/>
        </authorList>
    </citation>
    <scope>NUCLEOTIDE SEQUENCE</scope>
    <source>
        <strain evidence="4">CHK192-9172</strain>
    </source>
</reference>
<reference evidence="4" key="1">
    <citation type="journal article" date="2021" name="PeerJ">
        <title>Extensive microbial diversity within the chicken gut microbiome revealed by metagenomics and culture.</title>
        <authorList>
            <person name="Gilroy R."/>
            <person name="Ravi A."/>
            <person name="Getino M."/>
            <person name="Pursley I."/>
            <person name="Horton D.L."/>
            <person name="Alikhan N.F."/>
            <person name="Baker D."/>
            <person name="Gharbi K."/>
            <person name="Hall N."/>
            <person name="Watson M."/>
            <person name="Adriaenssens E.M."/>
            <person name="Foster-Nyarko E."/>
            <person name="Jarju S."/>
            <person name="Secka A."/>
            <person name="Antonio M."/>
            <person name="Oren A."/>
            <person name="Chaudhuri R.R."/>
            <person name="La Ragione R."/>
            <person name="Hildebrand F."/>
            <person name="Pallen M.J."/>
        </authorList>
    </citation>
    <scope>NUCLEOTIDE SEQUENCE</scope>
    <source>
        <strain evidence="4">CHK192-9172</strain>
    </source>
</reference>
<dbReference type="Proteomes" id="UP000824024">
    <property type="component" value="Unassembled WGS sequence"/>
</dbReference>
<comment type="caution">
    <text evidence="4">The sequence shown here is derived from an EMBL/GenBank/DDBJ whole genome shotgun (WGS) entry which is preliminary data.</text>
</comment>
<feature type="domain" description="SH3b" evidence="3">
    <location>
        <begin position="354"/>
        <end position="418"/>
    </location>
</feature>
<evidence type="ECO:0000256" key="1">
    <source>
        <dbReference type="SAM" id="MobiDB-lite"/>
    </source>
</evidence>
<name>A0A9D2D3D7_9FIRM</name>
<dbReference type="AlphaFoldDB" id="A0A9D2D3D7"/>
<dbReference type="PANTHER" id="PTHR34408:SF1">
    <property type="entry name" value="GLYCOSYL HYDROLASE FAMILY 19 DOMAIN-CONTAINING PROTEIN HI_1415"/>
    <property type="match status" value="1"/>
</dbReference>
<dbReference type="Gene3D" id="2.30.30.40">
    <property type="entry name" value="SH3 Domains"/>
    <property type="match status" value="2"/>
</dbReference>
<keyword evidence="2" id="KW-0472">Membrane</keyword>
<dbReference type="Pfam" id="PF08239">
    <property type="entry name" value="SH3_3"/>
    <property type="match status" value="2"/>
</dbReference>